<dbReference type="Proteomes" id="UP000631114">
    <property type="component" value="Unassembled WGS sequence"/>
</dbReference>
<evidence type="ECO:0000259" key="1">
    <source>
        <dbReference type="Pfam" id="PF00076"/>
    </source>
</evidence>
<dbReference type="GO" id="GO:0003723">
    <property type="term" value="F:RNA binding"/>
    <property type="evidence" value="ECO:0007669"/>
    <property type="project" value="InterPro"/>
</dbReference>
<dbReference type="InterPro" id="IPR013632">
    <property type="entry name" value="Rad51_C"/>
</dbReference>
<evidence type="ECO:0000259" key="2">
    <source>
        <dbReference type="Pfam" id="PF08423"/>
    </source>
</evidence>
<dbReference type="EMBL" id="JADFTS010000006">
    <property type="protein sequence ID" value="KAF9603256.1"/>
    <property type="molecule type" value="Genomic_DNA"/>
</dbReference>
<evidence type="ECO:0000313" key="3">
    <source>
        <dbReference type="EMBL" id="KAF9603256.1"/>
    </source>
</evidence>
<organism evidence="3 4">
    <name type="scientific">Coptis chinensis</name>
    <dbReference type="NCBI Taxonomy" id="261450"/>
    <lineage>
        <taxon>Eukaryota</taxon>
        <taxon>Viridiplantae</taxon>
        <taxon>Streptophyta</taxon>
        <taxon>Embryophyta</taxon>
        <taxon>Tracheophyta</taxon>
        <taxon>Spermatophyta</taxon>
        <taxon>Magnoliopsida</taxon>
        <taxon>Ranunculales</taxon>
        <taxon>Ranunculaceae</taxon>
        <taxon>Coptidoideae</taxon>
        <taxon>Coptis</taxon>
    </lineage>
</organism>
<sequence>MYNVTPLEKKQEHRSHVAQGFWAESVVLDIATKLILLVYLDSIVGIEVASDIIDVVVCFISGWGASAAHATIRLMLRNGKGEQRVCKVFDSPNLLESEAISRLTGTPDFCDKERRRYPRQSVEWEPRGFGFVPYVDPDDAAKAKYQMDGQVLHGRGDNGVCRGDRKEISR</sequence>
<dbReference type="Pfam" id="PF00076">
    <property type="entry name" value="RRM_1"/>
    <property type="match status" value="1"/>
</dbReference>
<dbReference type="SUPFAM" id="SSF54928">
    <property type="entry name" value="RNA-binding domain, RBD"/>
    <property type="match status" value="1"/>
</dbReference>
<dbReference type="AlphaFoldDB" id="A0A835HP94"/>
<dbReference type="Gene3D" id="3.30.70.330">
    <property type="match status" value="1"/>
</dbReference>
<dbReference type="InterPro" id="IPR000504">
    <property type="entry name" value="RRM_dom"/>
</dbReference>
<evidence type="ECO:0000313" key="4">
    <source>
        <dbReference type="Proteomes" id="UP000631114"/>
    </source>
</evidence>
<feature type="domain" description="Rad51-like C-terminal" evidence="2">
    <location>
        <begin position="68"/>
        <end position="103"/>
    </location>
</feature>
<dbReference type="InterPro" id="IPR012677">
    <property type="entry name" value="Nucleotide-bd_a/b_plait_sf"/>
</dbReference>
<dbReference type="InterPro" id="IPR035979">
    <property type="entry name" value="RBD_domain_sf"/>
</dbReference>
<dbReference type="OrthoDB" id="439808at2759"/>
<evidence type="ECO:0008006" key="5">
    <source>
        <dbReference type="Google" id="ProtNLM"/>
    </source>
</evidence>
<keyword evidence="4" id="KW-1185">Reference proteome</keyword>
<reference evidence="3 4" key="1">
    <citation type="submission" date="2020-10" db="EMBL/GenBank/DDBJ databases">
        <title>The Coptis chinensis genome and diversification of protoberbering-type alkaloids.</title>
        <authorList>
            <person name="Wang B."/>
            <person name="Shu S."/>
            <person name="Song C."/>
            <person name="Liu Y."/>
        </authorList>
    </citation>
    <scope>NUCLEOTIDE SEQUENCE [LARGE SCALE GENOMIC DNA]</scope>
    <source>
        <strain evidence="3">HL-2020</strain>
        <tissue evidence="3">Leaf</tissue>
    </source>
</reference>
<accession>A0A835HP94</accession>
<protein>
    <recommendedName>
        <fullName evidence="5">RRM domain-containing protein</fullName>
    </recommendedName>
</protein>
<dbReference type="Pfam" id="PF08423">
    <property type="entry name" value="Rad51"/>
    <property type="match status" value="1"/>
</dbReference>
<gene>
    <name evidence="3" type="ORF">IFM89_034589</name>
</gene>
<proteinExistence type="predicted"/>
<comment type="caution">
    <text evidence="3">The sequence shown here is derived from an EMBL/GenBank/DDBJ whole genome shotgun (WGS) entry which is preliminary data.</text>
</comment>
<name>A0A835HP94_9MAGN</name>
<feature type="domain" description="RRM" evidence="1">
    <location>
        <begin position="125"/>
        <end position="155"/>
    </location>
</feature>